<name>A0A8J4GVE2_9CHLO</name>
<dbReference type="SUPFAM" id="SSF46579">
    <property type="entry name" value="Prefoldin"/>
    <property type="match status" value="1"/>
</dbReference>
<dbReference type="GO" id="GO:0009409">
    <property type="term" value="P:response to cold"/>
    <property type="evidence" value="ECO:0007669"/>
    <property type="project" value="UniProtKB-ARBA"/>
</dbReference>
<dbReference type="EMBL" id="BNCQ01000058">
    <property type="protein sequence ID" value="GIM14633.1"/>
    <property type="molecule type" value="Genomic_DNA"/>
</dbReference>
<dbReference type="Pfam" id="PF02996">
    <property type="entry name" value="Prefoldin"/>
    <property type="match status" value="1"/>
</dbReference>
<organism evidence="2 3">
    <name type="scientific">Volvox reticuliferus</name>
    <dbReference type="NCBI Taxonomy" id="1737510"/>
    <lineage>
        <taxon>Eukaryota</taxon>
        <taxon>Viridiplantae</taxon>
        <taxon>Chlorophyta</taxon>
        <taxon>core chlorophytes</taxon>
        <taxon>Chlorophyceae</taxon>
        <taxon>CS clade</taxon>
        <taxon>Chlamydomonadales</taxon>
        <taxon>Volvocaceae</taxon>
        <taxon>Volvox</taxon>
    </lineage>
</organism>
<evidence type="ECO:0000256" key="1">
    <source>
        <dbReference type="SAM" id="Coils"/>
    </source>
</evidence>
<comment type="caution">
    <text evidence="2">The sequence shown here is derived from an EMBL/GenBank/DDBJ whole genome shotgun (WGS) entry which is preliminary data.</text>
</comment>
<reference evidence="2" key="1">
    <citation type="journal article" date="2021" name="Proc. Natl. Acad. Sci. U.S.A.">
        <title>Three genomes in the algal genus Volvox reveal the fate of a haploid sex-determining region after a transition to homothallism.</title>
        <authorList>
            <person name="Yamamoto K."/>
            <person name="Hamaji T."/>
            <person name="Kawai-Toyooka H."/>
            <person name="Matsuzaki R."/>
            <person name="Takahashi F."/>
            <person name="Nishimura Y."/>
            <person name="Kawachi M."/>
            <person name="Noguchi H."/>
            <person name="Minakuchi Y."/>
            <person name="Umen J.G."/>
            <person name="Toyoda A."/>
            <person name="Nozaki H."/>
        </authorList>
    </citation>
    <scope>NUCLEOTIDE SEQUENCE</scope>
    <source>
        <strain evidence="2">NIES-3785</strain>
    </source>
</reference>
<dbReference type="Gene3D" id="1.10.287.370">
    <property type="match status" value="1"/>
</dbReference>
<evidence type="ECO:0000313" key="2">
    <source>
        <dbReference type="EMBL" id="GIM14633.1"/>
    </source>
</evidence>
<keyword evidence="1" id="KW-0175">Coiled coil</keyword>
<accession>A0A8J4GVE2</accession>
<dbReference type="Proteomes" id="UP000722791">
    <property type="component" value="Unassembled WGS sequence"/>
</dbReference>
<proteinExistence type="predicted"/>
<dbReference type="AlphaFoldDB" id="A0A8J4GVE2"/>
<dbReference type="InterPro" id="IPR009053">
    <property type="entry name" value="Prefoldin"/>
</dbReference>
<sequence length="162" mass="18287">MKLSSNIMPSMFSDQDKDVPLSPEQLAEHLKKFEGYQKDFATDIKRLEGRRQELQQDLEEYSQLVVRVEKLRTDGTTSFETRVDVGCDVTVAAHVPDCRRIFVAIGLGFYVEVPLKEVAALVDPRRKHLEDLITEVDQKLSDARSCASAFDSSLRLLKAGEA</sequence>
<dbReference type="CDD" id="cd23158">
    <property type="entry name" value="Prefoldin_UXT"/>
    <property type="match status" value="1"/>
</dbReference>
<dbReference type="GO" id="GO:0006457">
    <property type="term" value="P:protein folding"/>
    <property type="evidence" value="ECO:0007669"/>
    <property type="project" value="UniProtKB-ARBA"/>
</dbReference>
<dbReference type="InterPro" id="IPR004127">
    <property type="entry name" value="Prefoldin_subunit_alpha"/>
</dbReference>
<gene>
    <name evidence="2" type="ORF">Vretimale_17537</name>
</gene>
<evidence type="ECO:0000313" key="3">
    <source>
        <dbReference type="Proteomes" id="UP000722791"/>
    </source>
</evidence>
<feature type="coiled-coil region" evidence="1">
    <location>
        <begin position="37"/>
        <end position="71"/>
    </location>
</feature>
<protein>
    <submittedName>
        <fullName evidence="2">Uncharacterized protein</fullName>
    </submittedName>
</protein>